<evidence type="ECO:0000313" key="1">
    <source>
        <dbReference type="EMBL" id="TXL62180.1"/>
    </source>
</evidence>
<reference evidence="1 2" key="1">
    <citation type="submission" date="2019-06" db="EMBL/GenBank/DDBJ databases">
        <title>Aeromicrobium sp. nov., isolated from a maize field.</title>
        <authorList>
            <person name="Lin S.-Y."/>
            <person name="Tsai C.-F."/>
            <person name="Young C.-C."/>
        </authorList>
    </citation>
    <scope>NUCLEOTIDE SEQUENCE [LARGE SCALE GENOMIC DNA]</scope>
    <source>
        <strain evidence="1 2">CC-CFT486</strain>
    </source>
</reference>
<dbReference type="RefSeq" id="WP_147684619.1">
    <property type="nucleotide sequence ID" value="NZ_VDUX01000002.1"/>
</dbReference>
<dbReference type="SUPFAM" id="SSF54637">
    <property type="entry name" value="Thioesterase/thiol ester dehydrase-isomerase"/>
    <property type="match status" value="1"/>
</dbReference>
<organism evidence="1 2">
    <name type="scientific">Aeromicrobium terrae</name>
    <dbReference type="NCBI Taxonomy" id="2498846"/>
    <lineage>
        <taxon>Bacteria</taxon>
        <taxon>Bacillati</taxon>
        <taxon>Actinomycetota</taxon>
        <taxon>Actinomycetes</taxon>
        <taxon>Propionibacteriales</taxon>
        <taxon>Nocardioidaceae</taxon>
        <taxon>Aeromicrobium</taxon>
    </lineage>
</organism>
<name>A0A5C8NM70_9ACTN</name>
<evidence type="ECO:0008006" key="3">
    <source>
        <dbReference type="Google" id="ProtNLM"/>
    </source>
</evidence>
<gene>
    <name evidence="1" type="ORF">FHP06_05620</name>
</gene>
<dbReference type="AlphaFoldDB" id="A0A5C8NM70"/>
<dbReference type="OrthoDB" id="5495835at2"/>
<sequence>MVTVPRQFNGPEHSGNGGYVSGMLAVEVGAGCVTATLRQPPPLDTPLTWEHDGNEVRLVTAGGGVIGEATPGTFTRDPVPCPTVDEAEAAAARFQGHEVHPYPRCFTCGTDRTEGDGFRLFAGPTGDGRTATPWTPDPSFGDLDVPLTWAALDCPGAWTIDLSERVLLLGRMTGEVLRPPAAHEPLLSTGRFDGEDGRKVYASTALYTREGELLGRAEQTWIAVTA</sequence>
<accession>A0A5C8NM70</accession>
<dbReference type="Proteomes" id="UP000321571">
    <property type="component" value="Unassembled WGS sequence"/>
</dbReference>
<evidence type="ECO:0000313" key="2">
    <source>
        <dbReference type="Proteomes" id="UP000321571"/>
    </source>
</evidence>
<protein>
    <recommendedName>
        <fullName evidence="3">Thioesterase family protein</fullName>
    </recommendedName>
</protein>
<comment type="caution">
    <text evidence="1">The sequence shown here is derived from an EMBL/GenBank/DDBJ whole genome shotgun (WGS) entry which is preliminary data.</text>
</comment>
<proteinExistence type="predicted"/>
<dbReference type="EMBL" id="VDUX01000002">
    <property type="protein sequence ID" value="TXL62180.1"/>
    <property type="molecule type" value="Genomic_DNA"/>
</dbReference>
<keyword evidence="2" id="KW-1185">Reference proteome</keyword>
<dbReference type="Gene3D" id="3.10.129.10">
    <property type="entry name" value="Hotdog Thioesterase"/>
    <property type="match status" value="1"/>
</dbReference>
<dbReference type="InterPro" id="IPR029069">
    <property type="entry name" value="HotDog_dom_sf"/>
</dbReference>